<dbReference type="InterPro" id="IPR028020">
    <property type="entry name" value="ASX_DEUBAD_dom"/>
</dbReference>
<feature type="compositionally biased region" description="Low complexity" evidence="8">
    <location>
        <begin position="531"/>
        <end position="548"/>
    </location>
</feature>
<feature type="compositionally biased region" description="Low complexity" evidence="8">
    <location>
        <begin position="332"/>
        <end position="341"/>
    </location>
</feature>
<dbReference type="GO" id="GO:0005634">
    <property type="term" value="C:nucleus"/>
    <property type="evidence" value="ECO:0007669"/>
    <property type="project" value="UniProtKB-SubCell"/>
</dbReference>
<feature type="region of interest" description="Disordered" evidence="8">
    <location>
        <begin position="266"/>
        <end position="316"/>
    </location>
</feature>
<dbReference type="InterPro" id="IPR044867">
    <property type="entry name" value="DEUBAD_dom"/>
</dbReference>
<keyword evidence="11" id="KW-1185">Reference proteome</keyword>
<name>A0A1V6PFA5_PENDC</name>
<evidence type="ECO:0000256" key="1">
    <source>
        <dbReference type="ARBA" id="ARBA00004123"/>
    </source>
</evidence>
<gene>
    <name evidence="10" type="ORF">PENDEC_c006G03115</name>
</gene>
<feature type="compositionally biased region" description="Polar residues" evidence="8">
    <location>
        <begin position="386"/>
        <end position="398"/>
    </location>
</feature>
<organism evidence="10 11">
    <name type="scientific">Penicillium decumbens</name>
    <dbReference type="NCBI Taxonomy" id="69771"/>
    <lineage>
        <taxon>Eukaryota</taxon>
        <taxon>Fungi</taxon>
        <taxon>Dikarya</taxon>
        <taxon>Ascomycota</taxon>
        <taxon>Pezizomycotina</taxon>
        <taxon>Eurotiomycetes</taxon>
        <taxon>Eurotiomycetidae</taxon>
        <taxon>Eurotiales</taxon>
        <taxon>Aspergillaceae</taxon>
        <taxon>Penicillium</taxon>
    </lineage>
</organism>
<keyword evidence="5" id="KW-0805">Transcription regulation</keyword>
<sequence length="635" mass="70541">MARQKAVTQAVKKRRGRPPTRSANVAKEPEAMGPAMSPPPTDEKASPAKRTPRKAAARGKWSEEKLLTSNESVLIHEDLVKLLSKPEAWNFLEEDEKREILALLPADIHPDADLSIEDPNYRIPPLPPSFVRYSTNWREGIRVFQHDLENGRYDPEWLRQAENARRERERGDFDSFKEREFEEFWGQKQRMDMTAAAGEPGRIKLRELVEAGVILPGDVWRYSYAFGKGESRILIDKEARVHEINGSLLSFVVPAGQRTLLTSVHGEVPDGAVQGTRDPDQPTEAKEEDVKTTLEVDNAREGAEPAPQEVTSKADENNATSLQEAVTVPDETAQATTAQAQENCDNGPQDLNSILTENPLATSAPTEDIEMRESGENKPQMPMASPDNSPPGSKSTVQVLIMSPSVNRKSEGEGAKRAMSPASEPPVKRKRGRAPKHPIQPKPEPEIETKPQPEPDLETEAEPKPESPSQPELAATQLGANLNPSISQPGEIPSTTGMTDDATAQMDSTTTGKEADKIDLSIPPSEPPEDQLSCLSEPESQSQSQSQPRLKRSFQIAPYGPNEVIITGIKTPSNLANTLFQIDGRPKEGQRSPNAWKEIRCYRKNQDMGSLFDVRQTWYYKQKLNEKDEQLEWEG</sequence>
<dbReference type="Pfam" id="PF13919">
    <property type="entry name" value="ASXH"/>
    <property type="match status" value="1"/>
</dbReference>
<feature type="compositionally biased region" description="Polar residues" evidence="8">
    <location>
        <begin position="478"/>
        <end position="498"/>
    </location>
</feature>
<accession>A0A1V6PFA5</accession>
<evidence type="ECO:0000256" key="2">
    <source>
        <dbReference type="ARBA" id="ARBA00022723"/>
    </source>
</evidence>
<keyword evidence="7" id="KW-0539">Nucleus</keyword>
<feature type="region of interest" description="Disordered" evidence="8">
    <location>
        <begin position="1"/>
        <end position="62"/>
    </location>
</feature>
<proteinExistence type="predicted"/>
<dbReference type="EMBL" id="MDYL01000006">
    <property type="protein sequence ID" value="OQD75698.1"/>
    <property type="molecule type" value="Genomic_DNA"/>
</dbReference>
<dbReference type="OrthoDB" id="2289918at2759"/>
<keyword evidence="2" id="KW-0479">Metal-binding</keyword>
<feature type="domain" description="DEUBAD" evidence="9">
    <location>
        <begin position="70"/>
        <end position="190"/>
    </location>
</feature>
<keyword evidence="4" id="KW-0862">Zinc</keyword>
<keyword evidence="6" id="KW-0804">Transcription</keyword>
<dbReference type="AlphaFoldDB" id="A0A1V6PFA5"/>
<protein>
    <recommendedName>
        <fullName evidence="9">DEUBAD domain-containing protein</fullName>
    </recommendedName>
</protein>
<feature type="region of interest" description="Disordered" evidence="8">
    <location>
        <begin position="328"/>
        <end position="553"/>
    </location>
</feature>
<keyword evidence="3" id="KW-0863">Zinc-finger</keyword>
<comment type="subcellular location">
    <subcellularLocation>
        <location evidence="1">Nucleus</location>
    </subcellularLocation>
</comment>
<evidence type="ECO:0000313" key="11">
    <source>
        <dbReference type="Proteomes" id="UP000191522"/>
    </source>
</evidence>
<evidence type="ECO:0000256" key="6">
    <source>
        <dbReference type="ARBA" id="ARBA00023163"/>
    </source>
</evidence>
<evidence type="ECO:0000256" key="7">
    <source>
        <dbReference type="ARBA" id="ARBA00023242"/>
    </source>
</evidence>
<evidence type="ECO:0000256" key="5">
    <source>
        <dbReference type="ARBA" id="ARBA00023015"/>
    </source>
</evidence>
<comment type="caution">
    <text evidence="10">The sequence shown here is derived from an EMBL/GenBank/DDBJ whole genome shotgun (WGS) entry which is preliminary data.</text>
</comment>
<evidence type="ECO:0000256" key="8">
    <source>
        <dbReference type="SAM" id="MobiDB-lite"/>
    </source>
</evidence>
<feature type="compositionally biased region" description="Basic and acidic residues" evidence="8">
    <location>
        <begin position="277"/>
        <end position="303"/>
    </location>
</feature>
<dbReference type="GO" id="GO:0008270">
    <property type="term" value="F:zinc ion binding"/>
    <property type="evidence" value="ECO:0007669"/>
    <property type="project" value="UniProtKB-KW"/>
</dbReference>
<evidence type="ECO:0000256" key="4">
    <source>
        <dbReference type="ARBA" id="ARBA00022833"/>
    </source>
</evidence>
<evidence type="ECO:0000259" key="9">
    <source>
        <dbReference type="PROSITE" id="PS51916"/>
    </source>
</evidence>
<evidence type="ECO:0000256" key="3">
    <source>
        <dbReference type="ARBA" id="ARBA00022771"/>
    </source>
</evidence>
<dbReference type="STRING" id="69771.A0A1V6PFA5"/>
<evidence type="ECO:0000313" key="10">
    <source>
        <dbReference type="EMBL" id="OQD75698.1"/>
    </source>
</evidence>
<dbReference type="Proteomes" id="UP000191522">
    <property type="component" value="Unassembled WGS sequence"/>
</dbReference>
<reference evidence="11" key="1">
    <citation type="journal article" date="2017" name="Nat. Microbiol.">
        <title>Global analysis of biosynthetic gene clusters reveals vast potential of secondary metabolite production in Penicillium species.</title>
        <authorList>
            <person name="Nielsen J.C."/>
            <person name="Grijseels S."/>
            <person name="Prigent S."/>
            <person name="Ji B."/>
            <person name="Dainat J."/>
            <person name="Nielsen K.F."/>
            <person name="Frisvad J.C."/>
            <person name="Workman M."/>
            <person name="Nielsen J."/>
        </authorList>
    </citation>
    <scope>NUCLEOTIDE SEQUENCE [LARGE SCALE GENOMIC DNA]</scope>
    <source>
        <strain evidence="11">IBT 11843</strain>
    </source>
</reference>
<feature type="compositionally biased region" description="Basic and acidic residues" evidence="8">
    <location>
        <begin position="443"/>
        <end position="453"/>
    </location>
</feature>
<dbReference type="PROSITE" id="PS51916">
    <property type="entry name" value="DEUBAD"/>
    <property type="match status" value="1"/>
</dbReference>
<dbReference type="OMA" id="DVWKYSR"/>
<feature type="compositionally biased region" description="Polar residues" evidence="8">
    <location>
        <begin position="342"/>
        <end position="365"/>
    </location>
</feature>